<feature type="signal peptide" evidence="2">
    <location>
        <begin position="1"/>
        <end position="23"/>
    </location>
</feature>
<evidence type="ECO:0000256" key="1">
    <source>
        <dbReference type="SAM" id="MobiDB-lite"/>
    </source>
</evidence>
<sequence>MRTHTTLGAIFLSLLLLAGCQSAYKPDGDYYFSTVEVAKTTANGSPAIAAMTRDDLLRAVGGRPEQGAPKRLDVTITDVHFKNPVLSLIVGDGNRMASTASIRDAATGKTEWEQKFVTTDKTSYILNGVAGIAVSALQNKRNVEAKMARGAAEQIGGKALGGKSVRLADTKPVNTTLPSEGSSPLRRPTDDAPDAAGDPVS</sequence>
<evidence type="ECO:0000313" key="4">
    <source>
        <dbReference type="Proteomes" id="UP000215405"/>
    </source>
</evidence>
<gene>
    <name evidence="3" type="ORF">B7H23_03675</name>
</gene>
<keyword evidence="4" id="KW-1185">Reference proteome</keyword>
<feature type="region of interest" description="Disordered" evidence="1">
    <location>
        <begin position="161"/>
        <end position="201"/>
    </location>
</feature>
<keyword evidence="2" id="KW-0732">Signal</keyword>
<proteinExistence type="predicted"/>
<comment type="caution">
    <text evidence="3">The sequence shown here is derived from an EMBL/GenBank/DDBJ whole genome shotgun (WGS) entry which is preliminary data.</text>
</comment>
<evidence type="ECO:0008006" key="5">
    <source>
        <dbReference type="Google" id="ProtNLM"/>
    </source>
</evidence>
<dbReference type="RefSeq" id="WP_094076004.1">
    <property type="nucleotide sequence ID" value="NZ_NBYO01000001.1"/>
</dbReference>
<dbReference type="PROSITE" id="PS51257">
    <property type="entry name" value="PROKAR_LIPOPROTEIN"/>
    <property type="match status" value="1"/>
</dbReference>
<name>A0A231V1X1_9HYPH</name>
<dbReference type="AlphaFoldDB" id="A0A231V1X1"/>
<protein>
    <recommendedName>
        <fullName evidence="5">DUF4410 domain-containing protein</fullName>
    </recommendedName>
</protein>
<accession>A0A231V1X1</accession>
<feature type="compositionally biased region" description="Polar residues" evidence="1">
    <location>
        <begin position="172"/>
        <end position="182"/>
    </location>
</feature>
<reference evidence="4" key="1">
    <citation type="journal article" date="2017" name="Int. J. Syst. Evol. Microbiol.">
        <title>Notoacmeibacter marinus gen. nov., sp. nov., isolated from the gut of a limpet and proposal of Notoacmeibacteraceae fam. nov. in the order Rhizobiales of the class Alphaproteobacteria.</title>
        <authorList>
            <person name="Huang Z."/>
            <person name="Guo F."/>
            <person name="Lai Q."/>
        </authorList>
    </citation>
    <scope>NUCLEOTIDE SEQUENCE [LARGE SCALE GENOMIC DNA]</scope>
    <source>
        <strain evidence="4">XMTR2A4</strain>
    </source>
</reference>
<dbReference type="EMBL" id="NBYO01000001">
    <property type="protein sequence ID" value="OXT02041.1"/>
    <property type="molecule type" value="Genomic_DNA"/>
</dbReference>
<feature type="chain" id="PRO_5012263201" description="DUF4410 domain-containing protein" evidence="2">
    <location>
        <begin position="24"/>
        <end position="201"/>
    </location>
</feature>
<evidence type="ECO:0000313" key="3">
    <source>
        <dbReference type="EMBL" id="OXT02041.1"/>
    </source>
</evidence>
<dbReference type="Proteomes" id="UP000215405">
    <property type="component" value="Unassembled WGS sequence"/>
</dbReference>
<organism evidence="3 4">
    <name type="scientific">Notoacmeibacter marinus</name>
    <dbReference type="NCBI Taxonomy" id="1876515"/>
    <lineage>
        <taxon>Bacteria</taxon>
        <taxon>Pseudomonadati</taxon>
        <taxon>Pseudomonadota</taxon>
        <taxon>Alphaproteobacteria</taxon>
        <taxon>Hyphomicrobiales</taxon>
        <taxon>Notoacmeibacteraceae</taxon>
        <taxon>Notoacmeibacter</taxon>
    </lineage>
</organism>
<evidence type="ECO:0000256" key="2">
    <source>
        <dbReference type="SAM" id="SignalP"/>
    </source>
</evidence>